<dbReference type="InterPro" id="IPR020992">
    <property type="entry name" value="Tail_Prtase_C"/>
</dbReference>
<dbReference type="CDD" id="cd06782">
    <property type="entry name" value="cpPDZ_CPP-like"/>
    <property type="match status" value="1"/>
</dbReference>
<reference evidence="9 10" key="1">
    <citation type="submission" date="2020-08" db="EMBL/GenBank/DDBJ databases">
        <title>Genomic Encyclopedia of Type Strains, Phase IV (KMG-IV): sequencing the most valuable type-strain genomes for metagenomic binning, comparative biology and taxonomic classification.</title>
        <authorList>
            <person name="Goeker M."/>
        </authorList>
    </citation>
    <scope>NUCLEOTIDE SEQUENCE [LARGE SCALE GENOMIC DNA]</scope>
    <source>
        <strain evidence="9 10">DSM 24163</strain>
    </source>
</reference>
<evidence type="ECO:0000256" key="6">
    <source>
        <dbReference type="SAM" id="MobiDB-lite"/>
    </source>
</evidence>
<feature type="region of interest" description="Disordered" evidence="6">
    <location>
        <begin position="621"/>
        <end position="687"/>
    </location>
</feature>
<keyword evidence="10" id="KW-1185">Reference proteome</keyword>
<dbReference type="SMART" id="SM00228">
    <property type="entry name" value="PDZ"/>
    <property type="match status" value="1"/>
</dbReference>
<dbReference type="GO" id="GO:0004252">
    <property type="term" value="F:serine-type endopeptidase activity"/>
    <property type="evidence" value="ECO:0007669"/>
    <property type="project" value="UniProtKB-EC"/>
</dbReference>
<dbReference type="Pfam" id="PF00595">
    <property type="entry name" value="PDZ"/>
    <property type="match status" value="1"/>
</dbReference>
<organism evidence="9 10">
    <name type="scientific">Chiayiivirga flava</name>
    <dbReference type="NCBI Taxonomy" id="659595"/>
    <lineage>
        <taxon>Bacteria</taxon>
        <taxon>Pseudomonadati</taxon>
        <taxon>Pseudomonadota</taxon>
        <taxon>Gammaproteobacteria</taxon>
        <taxon>Lysobacterales</taxon>
        <taxon>Lysobacteraceae</taxon>
        <taxon>Chiayiivirga</taxon>
    </lineage>
</organism>
<dbReference type="SMART" id="SM00245">
    <property type="entry name" value="TSPc"/>
    <property type="match status" value="1"/>
</dbReference>
<dbReference type="InterPro" id="IPR036034">
    <property type="entry name" value="PDZ_sf"/>
</dbReference>
<dbReference type="PANTHER" id="PTHR32060">
    <property type="entry name" value="TAIL-SPECIFIC PROTEASE"/>
    <property type="match status" value="1"/>
</dbReference>
<dbReference type="InterPro" id="IPR005151">
    <property type="entry name" value="Tail-specific_protease"/>
</dbReference>
<dbReference type="PROSITE" id="PS50106">
    <property type="entry name" value="PDZ"/>
    <property type="match status" value="1"/>
</dbReference>
<proteinExistence type="inferred from homology"/>
<feature type="chain" id="PRO_5031284107" evidence="7">
    <location>
        <begin position="20"/>
        <end position="725"/>
    </location>
</feature>
<keyword evidence="3 5" id="KW-0378">Hydrolase</keyword>
<keyword evidence="2 5" id="KW-0645">Protease</keyword>
<comment type="caution">
    <text evidence="9">The sequence shown here is derived from an EMBL/GenBank/DDBJ whole genome shotgun (WGS) entry which is preliminary data.</text>
</comment>
<dbReference type="Proteomes" id="UP000521199">
    <property type="component" value="Unassembled WGS sequence"/>
</dbReference>
<dbReference type="FunFam" id="3.90.226.10:FF:000090">
    <property type="entry name" value="Tail-specific protease"/>
    <property type="match status" value="1"/>
</dbReference>
<keyword evidence="4 5" id="KW-0720">Serine protease</keyword>
<evidence type="ECO:0000259" key="8">
    <source>
        <dbReference type="PROSITE" id="PS50106"/>
    </source>
</evidence>
<dbReference type="InterPro" id="IPR029045">
    <property type="entry name" value="ClpP/crotonase-like_dom_sf"/>
</dbReference>
<dbReference type="AlphaFoldDB" id="A0A7W8D805"/>
<feature type="domain" description="PDZ" evidence="8">
    <location>
        <begin position="235"/>
        <end position="309"/>
    </location>
</feature>
<dbReference type="EMBL" id="JACHHP010000007">
    <property type="protein sequence ID" value="MBB5209624.1"/>
    <property type="molecule type" value="Genomic_DNA"/>
</dbReference>
<dbReference type="InterPro" id="IPR040573">
    <property type="entry name" value="TSP_N"/>
</dbReference>
<comment type="similarity">
    <text evidence="1 5">Belongs to the peptidase S41A family.</text>
</comment>
<evidence type="ECO:0000256" key="3">
    <source>
        <dbReference type="ARBA" id="ARBA00022801"/>
    </source>
</evidence>
<dbReference type="GO" id="GO:0006508">
    <property type="term" value="P:proteolysis"/>
    <property type="evidence" value="ECO:0007669"/>
    <property type="project" value="UniProtKB-KW"/>
</dbReference>
<feature type="signal peptide" evidence="7">
    <location>
        <begin position="1"/>
        <end position="19"/>
    </location>
</feature>
<evidence type="ECO:0000256" key="1">
    <source>
        <dbReference type="ARBA" id="ARBA00009179"/>
    </source>
</evidence>
<dbReference type="GO" id="GO:0030288">
    <property type="term" value="C:outer membrane-bounded periplasmic space"/>
    <property type="evidence" value="ECO:0007669"/>
    <property type="project" value="TreeGrafter"/>
</dbReference>
<name>A0A7W8D805_9GAMM</name>
<dbReference type="CDD" id="cd07560">
    <property type="entry name" value="Peptidase_S41_CPP"/>
    <property type="match status" value="1"/>
</dbReference>
<dbReference type="Pfam" id="PF11818">
    <property type="entry name" value="DUF3340"/>
    <property type="match status" value="1"/>
</dbReference>
<keyword evidence="7" id="KW-0732">Signal</keyword>
<sequence>MFAKRALLSLLLVGGVALARTAPEPAVTPAPTEKQAETAAWVAQLLSNSRFHYQPLPLDDALSEKIYDRYLKSLDGDKAFLLASDVEAFSKYRESFDDALRDRQLQPAFDMFNTYVQRVGERTAFAREYLKGDNFDFTADESYDYDREDATYAMNSDELDALWKKRIKNDVLRLKLAGKDLPAIRDTLDKRYVNYDARVREINSEDVFQTFMNAYANAIEPHTAYMNPRTTENFNISMRLSLEGIGAVLQRNDEEMTVVRQVVPGGPAGLSGKLKVGDRIVGVGQGKQGPMTDVIGWRIDDVVDLIRGAKDTYVRLDVLPAEAGSDGPHEIVTLIRQKVKLEEQAAKKSIVEVKDGDGMRRIGIIELPTFYQDFEGRRRDEADYRSATRDVAKLIEELKADRVDGLVVDLRDNGGGSLTEAIELTGLFIDQGPVVQVRDSAARVQVESDGKSGTLWDGPLAVLTNRASASASEIFAAAIQDYGRGLIIGEPTFGKGTVQNLVDLDMFARGEKPGLGQLKLTVAQFFRIDGGSTQHKGVSPDIGFPVTLDAEDYGESSFDNALPWTQIKPATFETQADFKPLLPLLQAKHDTRAKADPEFRWWSEDVAEYRKQRAQTSISLNEATRRAERTAQETRRKEREAQRKAAGLVDDDTVADDVRDDGLQADERDIVAEAEREQKAREDDKPDALLREAAHVLADAIDLLSTDRSLAARVHPMGSDDARTD</sequence>
<dbReference type="SUPFAM" id="SSF52096">
    <property type="entry name" value="ClpP/crotonase"/>
    <property type="match status" value="1"/>
</dbReference>
<dbReference type="InterPro" id="IPR001478">
    <property type="entry name" value="PDZ"/>
</dbReference>
<dbReference type="RefSeq" id="WP_183962162.1">
    <property type="nucleotide sequence ID" value="NZ_JACHHP010000007.1"/>
</dbReference>
<dbReference type="SUPFAM" id="SSF50156">
    <property type="entry name" value="PDZ domain-like"/>
    <property type="match status" value="1"/>
</dbReference>
<dbReference type="GO" id="GO:0007165">
    <property type="term" value="P:signal transduction"/>
    <property type="evidence" value="ECO:0007669"/>
    <property type="project" value="TreeGrafter"/>
</dbReference>
<accession>A0A7W8D805</accession>
<evidence type="ECO:0000313" key="9">
    <source>
        <dbReference type="EMBL" id="MBB5209624.1"/>
    </source>
</evidence>
<evidence type="ECO:0000256" key="4">
    <source>
        <dbReference type="ARBA" id="ARBA00022825"/>
    </source>
</evidence>
<dbReference type="EC" id="3.4.21.102" evidence="9"/>
<dbReference type="PANTHER" id="PTHR32060:SF22">
    <property type="entry name" value="CARBOXYL-TERMINAL-PROCESSING PEPTIDASE 3, CHLOROPLASTIC"/>
    <property type="match status" value="1"/>
</dbReference>
<dbReference type="Pfam" id="PF17804">
    <property type="entry name" value="TSP_NTD"/>
    <property type="match status" value="1"/>
</dbReference>
<evidence type="ECO:0000256" key="7">
    <source>
        <dbReference type="SAM" id="SignalP"/>
    </source>
</evidence>
<gene>
    <name evidence="9" type="ORF">HNQ52_003196</name>
</gene>
<evidence type="ECO:0000256" key="5">
    <source>
        <dbReference type="RuleBase" id="RU004404"/>
    </source>
</evidence>
<dbReference type="InterPro" id="IPR004447">
    <property type="entry name" value="Peptidase_S41A"/>
</dbReference>
<dbReference type="Gene3D" id="3.90.226.10">
    <property type="entry name" value="2-enoyl-CoA Hydratase, Chain A, domain 1"/>
    <property type="match status" value="1"/>
</dbReference>
<protein>
    <submittedName>
        <fullName evidence="9">Carboxyl-terminal processing protease</fullName>
        <ecNumber evidence="9">3.4.21.102</ecNumber>
    </submittedName>
</protein>
<feature type="compositionally biased region" description="Basic and acidic residues" evidence="6">
    <location>
        <begin position="656"/>
        <end position="687"/>
    </location>
</feature>
<evidence type="ECO:0000313" key="10">
    <source>
        <dbReference type="Proteomes" id="UP000521199"/>
    </source>
</evidence>
<evidence type="ECO:0000256" key="2">
    <source>
        <dbReference type="ARBA" id="ARBA00022670"/>
    </source>
</evidence>
<feature type="compositionally biased region" description="Basic and acidic residues" evidence="6">
    <location>
        <begin position="623"/>
        <end position="643"/>
    </location>
</feature>
<dbReference type="NCBIfam" id="TIGR00225">
    <property type="entry name" value="prc"/>
    <property type="match status" value="1"/>
</dbReference>
<dbReference type="Gene3D" id="2.30.42.10">
    <property type="match status" value="1"/>
</dbReference>
<dbReference type="Pfam" id="PF03572">
    <property type="entry name" value="Peptidase_S41"/>
    <property type="match status" value="1"/>
</dbReference>